<keyword evidence="5 6" id="KW-0472">Membrane</keyword>
<dbReference type="InterPro" id="IPR051791">
    <property type="entry name" value="Pra-immunoreactive"/>
</dbReference>
<reference evidence="10" key="1">
    <citation type="submission" date="2019-02" db="EMBL/GenBank/DDBJ databases">
        <authorList>
            <person name="Gruber-Vodicka R. H."/>
            <person name="Seah K. B. B."/>
        </authorList>
    </citation>
    <scope>NUCLEOTIDE SEQUENCE</scope>
    <source>
        <strain evidence="10">BECK_SA2B12</strain>
        <strain evidence="9">BECK_SA2B15</strain>
        <strain evidence="8">BECK_SA2B20</strain>
    </source>
</reference>
<feature type="transmembrane region" description="Helical" evidence="6">
    <location>
        <begin position="96"/>
        <end position="115"/>
    </location>
</feature>
<dbReference type="PANTHER" id="PTHR36115">
    <property type="entry name" value="PROLINE-RICH ANTIGEN HOMOLOG-RELATED"/>
    <property type="match status" value="1"/>
</dbReference>
<dbReference type="Pfam" id="PF06271">
    <property type="entry name" value="RDD"/>
    <property type="match status" value="1"/>
</dbReference>
<dbReference type="GO" id="GO:0005886">
    <property type="term" value="C:plasma membrane"/>
    <property type="evidence" value="ECO:0007669"/>
    <property type="project" value="UniProtKB-SubCell"/>
</dbReference>
<accession>A0A450VNV8</accession>
<dbReference type="PANTHER" id="PTHR36115:SF10">
    <property type="entry name" value="RDD DOMAIN-CONTAINING PROTEIN"/>
    <property type="match status" value="1"/>
</dbReference>
<keyword evidence="2" id="KW-1003">Cell membrane</keyword>
<feature type="transmembrane region" description="Helical" evidence="6">
    <location>
        <begin position="145"/>
        <end position="167"/>
    </location>
</feature>
<evidence type="ECO:0000256" key="4">
    <source>
        <dbReference type="ARBA" id="ARBA00022989"/>
    </source>
</evidence>
<proteinExistence type="predicted"/>
<feature type="transmembrane region" description="Helical" evidence="6">
    <location>
        <begin position="62"/>
        <end position="84"/>
    </location>
</feature>
<evidence type="ECO:0000313" key="10">
    <source>
        <dbReference type="EMBL" id="VFK06492.1"/>
    </source>
</evidence>
<dbReference type="EMBL" id="CAADFJ010000353">
    <property type="protein sequence ID" value="VFK06492.1"/>
    <property type="molecule type" value="Genomic_DNA"/>
</dbReference>
<sequence length="188" mass="21352">MMLKTSWLLVKLKVYPSEDGRFVPSEGLSIKPLKMQHPLPSPDNPFQPVGQPVGLPRRLGAIAYDALVLFAILIFAHLPVQVLFGTTVISPGDTWHLAYQAYLLGVCFLYFGWCWTHGGQTLGMRTWRVYLGNQRGGRVSWRQSWIRFLCAILSWSVFGAGFLWALFDGERMAWHDRFSGTVLLLVPR</sequence>
<dbReference type="EMBL" id="CAADFI010000355">
    <property type="protein sequence ID" value="VFK03465.1"/>
    <property type="molecule type" value="Genomic_DNA"/>
</dbReference>
<feature type="domain" description="RDD" evidence="7">
    <location>
        <begin position="54"/>
        <end position="180"/>
    </location>
</feature>
<dbReference type="InterPro" id="IPR010432">
    <property type="entry name" value="RDD"/>
</dbReference>
<organism evidence="10">
    <name type="scientific">Candidatus Kentrum eta</name>
    <dbReference type="NCBI Taxonomy" id="2126337"/>
    <lineage>
        <taxon>Bacteria</taxon>
        <taxon>Pseudomonadati</taxon>
        <taxon>Pseudomonadota</taxon>
        <taxon>Gammaproteobacteria</taxon>
        <taxon>Candidatus Kentrum</taxon>
    </lineage>
</organism>
<comment type="subcellular location">
    <subcellularLocation>
        <location evidence="1">Cell membrane</location>
        <topology evidence="1">Multi-pass membrane protein</topology>
    </subcellularLocation>
</comment>
<evidence type="ECO:0000256" key="3">
    <source>
        <dbReference type="ARBA" id="ARBA00022692"/>
    </source>
</evidence>
<evidence type="ECO:0000313" key="9">
    <source>
        <dbReference type="EMBL" id="VFK04066.1"/>
    </source>
</evidence>
<evidence type="ECO:0000313" key="8">
    <source>
        <dbReference type="EMBL" id="VFK03465.1"/>
    </source>
</evidence>
<gene>
    <name evidence="9" type="ORF">BECKH772A_GA0070896_103782</name>
    <name evidence="8" type="ORF">BECKH772B_GA0070898_103553</name>
    <name evidence="10" type="ORF">BECKH772C_GA0070978_103533</name>
</gene>
<evidence type="ECO:0000256" key="1">
    <source>
        <dbReference type="ARBA" id="ARBA00004651"/>
    </source>
</evidence>
<dbReference type="AlphaFoldDB" id="A0A450VNV8"/>
<dbReference type="EMBL" id="CAADFG010000378">
    <property type="protein sequence ID" value="VFK04066.1"/>
    <property type="molecule type" value="Genomic_DNA"/>
</dbReference>
<evidence type="ECO:0000256" key="6">
    <source>
        <dbReference type="SAM" id="Phobius"/>
    </source>
</evidence>
<keyword evidence="4 6" id="KW-1133">Transmembrane helix</keyword>
<evidence type="ECO:0000256" key="5">
    <source>
        <dbReference type="ARBA" id="ARBA00023136"/>
    </source>
</evidence>
<name>A0A450VNV8_9GAMM</name>
<keyword evidence="3 6" id="KW-0812">Transmembrane</keyword>
<evidence type="ECO:0000259" key="7">
    <source>
        <dbReference type="Pfam" id="PF06271"/>
    </source>
</evidence>
<evidence type="ECO:0000256" key="2">
    <source>
        <dbReference type="ARBA" id="ARBA00022475"/>
    </source>
</evidence>
<protein>
    <submittedName>
        <fullName evidence="10">Uncharacterized membrane protein YckC, RDD family</fullName>
    </submittedName>
</protein>